<evidence type="ECO:0000313" key="6">
    <source>
        <dbReference type="Proteomes" id="UP000316612"/>
    </source>
</evidence>
<dbReference type="PANTHER" id="PTHR48100">
    <property type="entry name" value="BROAD-SPECIFICITY PHOSPHATASE YOR283W-RELATED"/>
    <property type="match status" value="1"/>
</dbReference>
<organism evidence="5 6">
    <name type="scientific">Glutamicibacter uratoxydans</name>
    <name type="common">Arthrobacter uratoxydans</name>
    <dbReference type="NCBI Taxonomy" id="43667"/>
    <lineage>
        <taxon>Bacteria</taxon>
        <taxon>Bacillati</taxon>
        <taxon>Actinomycetota</taxon>
        <taxon>Actinomycetes</taxon>
        <taxon>Micrococcales</taxon>
        <taxon>Micrococcaceae</taxon>
        <taxon>Glutamicibacter</taxon>
    </lineage>
</organism>
<evidence type="ECO:0000256" key="3">
    <source>
        <dbReference type="PIRSR" id="PIRSR613078-1"/>
    </source>
</evidence>
<sequence>MNASKIILVRHGQTEWNKAGRLHGRSDLPLNETGIQQAHLLSMELGTGGPLDAVYSSPLFRALQTAQIIAKNLQLPKVQENPELREREFGESEGKLVKDLDEDQRALLMNLGETEEHLIERAVNALFKISAQHPNQRVLVVSHGALIRSVMSHLTGIDQPDVANAQVFELDPALLANQVARQPLWH</sequence>
<dbReference type="GO" id="GO:0016791">
    <property type="term" value="F:phosphatase activity"/>
    <property type="evidence" value="ECO:0007669"/>
    <property type="project" value="TreeGrafter"/>
</dbReference>
<gene>
    <name evidence="5" type="primary">phoE</name>
    <name evidence="5" type="ORF">AUR04nite_03730</name>
</gene>
<name>A0A4Y4DQS9_GLUUR</name>
<comment type="caution">
    <text evidence="5">The sequence shown here is derived from an EMBL/GenBank/DDBJ whole genome shotgun (WGS) entry which is preliminary data.</text>
</comment>
<dbReference type="PANTHER" id="PTHR48100:SF1">
    <property type="entry name" value="HISTIDINE PHOSPHATASE FAMILY PROTEIN-RELATED"/>
    <property type="match status" value="1"/>
</dbReference>
<keyword evidence="1" id="KW-0324">Glycolysis</keyword>
<dbReference type="InterPro" id="IPR050275">
    <property type="entry name" value="PGM_Phosphatase"/>
</dbReference>
<protein>
    <submittedName>
        <fullName evidence="5">Putative phosphatase PhoE</fullName>
    </submittedName>
</protein>
<dbReference type="InterPro" id="IPR013078">
    <property type="entry name" value="His_Pase_superF_clade-1"/>
</dbReference>
<dbReference type="Pfam" id="PF00300">
    <property type="entry name" value="His_Phos_1"/>
    <property type="match status" value="1"/>
</dbReference>
<evidence type="ECO:0000256" key="1">
    <source>
        <dbReference type="ARBA" id="ARBA00023152"/>
    </source>
</evidence>
<keyword evidence="6" id="KW-1185">Reference proteome</keyword>
<reference evidence="5 6" key="1">
    <citation type="submission" date="2019-06" db="EMBL/GenBank/DDBJ databases">
        <title>Whole genome shotgun sequence of Glutamicibacter uratoxydans NBRC 15515.</title>
        <authorList>
            <person name="Hosoyama A."/>
            <person name="Uohara A."/>
            <person name="Ohji S."/>
            <person name="Ichikawa N."/>
        </authorList>
    </citation>
    <scope>NUCLEOTIDE SEQUENCE [LARGE SCALE GENOMIC DNA]</scope>
    <source>
        <strain evidence="5 6">NBRC 15515</strain>
    </source>
</reference>
<feature type="active site" description="Tele-phosphohistidine intermediate" evidence="3">
    <location>
        <position position="11"/>
    </location>
</feature>
<dbReference type="Proteomes" id="UP000316612">
    <property type="component" value="Unassembled WGS sequence"/>
</dbReference>
<dbReference type="InterPro" id="IPR029033">
    <property type="entry name" value="His_PPase_superfam"/>
</dbReference>
<dbReference type="EMBL" id="BJNY01000002">
    <property type="protein sequence ID" value="GED04841.1"/>
    <property type="molecule type" value="Genomic_DNA"/>
</dbReference>
<dbReference type="OrthoDB" id="4697614at2"/>
<dbReference type="RefSeq" id="WP_141361382.1">
    <property type="nucleotide sequence ID" value="NZ_BAAAJL010000003.1"/>
</dbReference>
<dbReference type="GO" id="GO:0005737">
    <property type="term" value="C:cytoplasm"/>
    <property type="evidence" value="ECO:0007669"/>
    <property type="project" value="TreeGrafter"/>
</dbReference>
<dbReference type="PIRSF" id="PIRSF000709">
    <property type="entry name" value="6PFK_2-Ptase"/>
    <property type="match status" value="1"/>
</dbReference>
<dbReference type="InterPro" id="IPR001345">
    <property type="entry name" value="PG/BPGM_mutase_AS"/>
</dbReference>
<dbReference type="AlphaFoldDB" id="A0A4Y4DQS9"/>
<feature type="binding site" evidence="4">
    <location>
        <position position="61"/>
    </location>
    <ligand>
        <name>substrate</name>
    </ligand>
</feature>
<keyword evidence="2" id="KW-0413">Isomerase</keyword>
<feature type="binding site" evidence="4">
    <location>
        <begin position="10"/>
        <end position="17"/>
    </location>
    <ligand>
        <name>substrate</name>
    </ligand>
</feature>
<dbReference type="SUPFAM" id="SSF53254">
    <property type="entry name" value="Phosphoglycerate mutase-like"/>
    <property type="match status" value="1"/>
</dbReference>
<accession>A0A4Y4DQS9</accession>
<dbReference type="PROSITE" id="PS00175">
    <property type="entry name" value="PG_MUTASE"/>
    <property type="match status" value="1"/>
</dbReference>
<proteinExistence type="predicted"/>
<evidence type="ECO:0000313" key="5">
    <source>
        <dbReference type="EMBL" id="GED04841.1"/>
    </source>
</evidence>
<dbReference type="CDD" id="cd07067">
    <property type="entry name" value="HP_PGM_like"/>
    <property type="match status" value="1"/>
</dbReference>
<evidence type="ECO:0000256" key="2">
    <source>
        <dbReference type="ARBA" id="ARBA00023235"/>
    </source>
</evidence>
<dbReference type="Gene3D" id="3.40.50.1240">
    <property type="entry name" value="Phosphoglycerate mutase-like"/>
    <property type="match status" value="1"/>
</dbReference>
<evidence type="ECO:0000256" key="4">
    <source>
        <dbReference type="PIRSR" id="PIRSR613078-2"/>
    </source>
</evidence>
<feature type="active site" description="Proton donor/acceptor" evidence="3">
    <location>
        <position position="86"/>
    </location>
</feature>
<dbReference type="SMART" id="SM00855">
    <property type="entry name" value="PGAM"/>
    <property type="match status" value="1"/>
</dbReference>